<dbReference type="GO" id="GO:0004518">
    <property type="term" value="F:nuclease activity"/>
    <property type="evidence" value="ECO:0007669"/>
    <property type="project" value="UniProtKB-KW"/>
</dbReference>
<evidence type="ECO:0000256" key="3">
    <source>
        <dbReference type="ARBA" id="ARBA00022723"/>
    </source>
</evidence>
<dbReference type="RefSeq" id="WP_232593099.1">
    <property type="nucleotide sequence ID" value="NZ_BSPD01000056.1"/>
</dbReference>
<evidence type="ECO:0000313" key="6">
    <source>
        <dbReference type="EMBL" id="GLS26635.1"/>
    </source>
</evidence>
<sequence length="267" mass="29945">MSLFDIGVNLADKRFNKDRTLVVKRAIEAGVTHQLITCTTLSSSEQAISLCRNLGTQFPRALYSTVGVHPHHADDVTPDMLKQLHQLALTPCVKAIGEMGLDFNRNFSTPSNQRSVFEKQLELAIEIQKPVFLHQRDAHRDFFDILKSYRSELSGGVVHCFTDSEAALQDYLSLDMHIGITGWVCDERRGTPLANIVHRIPLNRLLIETDAPYLTPRTLKPKPKSGRNEPAFLPEVVKTLAQCYQMPSETIAQASFNNAMQLFAIDS</sequence>
<keyword evidence="3 5" id="KW-0479">Metal-binding</keyword>
<gene>
    <name evidence="6" type="ORF">GCM10007877_23510</name>
</gene>
<dbReference type="EMBL" id="BSPD01000056">
    <property type="protein sequence ID" value="GLS26635.1"/>
    <property type="molecule type" value="Genomic_DNA"/>
</dbReference>
<evidence type="ECO:0000256" key="1">
    <source>
        <dbReference type="ARBA" id="ARBA00009275"/>
    </source>
</evidence>
<dbReference type="PIRSF" id="PIRSF005902">
    <property type="entry name" value="DNase_TatD"/>
    <property type="match status" value="1"/>
</dbReference>
<evidence type="ECO:0000256" key="5">
    <source>
        <dbReference type="PIRSR" id="PIRSR005902-1"/>
    </source>
</evidence>
<comment type="caution">
    <text evidence="6">The sequence shown here is derived from an EMBL/GenBank/DDBJ whole genome shotgun (WGS) entry which is preliminary data.</text>
</comment>
<dbReference type="GO" id="GO:0046872">
    <property type="term" value="F:metal ion binding"/>
    <property type="evidence" value="ECO:0007669"/>
    <property type="project" value="UniProtKB-KW"/>
</dbReference>
<evidence type="ECO:0000256" key="2">
    <source>
        <dbReference type="ARBA" id="ARBA00022722"/>
    </source>
</evidence>
<dbReference type="CDD" id="cd01310">
    <property type="entry name" value="TatD_DNAse"/>
    <property type="match status" value="1"/>
</dbReference>
<organism evidence="6 7">
    <name type="scientific">Marinibactrum halimedae</name>
    <dbReference type="NCBI Taxonomy" id="1444977"/>
    <lineage>
        <taxon>Bacteria</taxon>
        <taxon>Pseudomonadati</taxon>
        <taxon>Pseudomonadota</taxon>
        <taxon>Gammaproteobacteria</taxon>
        <taxon>Cellvibrionales</taxon>
        <taxon>Cellvibrionaceae</taxon>
        <taxon>Marinibactrum</taxon>
    </lineage>
</organism>
<keyword evidence="4" id="KW-0378">Hydrolase</keyword>
<name>A0AA37TAT7_9GAMM</name>
<feature type="binding site" evidence="5">
    <location>
        <position position="210"/>
    </location>
    <ligand>
        <name>a divalent metal cation</name>
        <dbReference type="ChEBI" id="CHEBI:60240"/>
        <label>1</label>
    </ligand>
</feature>
<evidence type="ECO:0000256" key="4">
    <source>
        <dbReference type="ARBA" id="ARBA00022801"/>
    </source>
</evidence>
<keyword evidence="2" id="KW-0540">Nuclease</keyword>
<protein>
    <submittedName>
        <fullName evidence="6">TatD-related deoxyribonuclease</fullName>
    </submittedName>
</protein>
<dbReference type="PANTHER" id="PTHR10060:SF15">
    <property type="entry name" value="DEOXYRIBONUCLEASE TATDN1"/>
    <property type="match status" value="1"/>
</dbReference>
<dbReference type="InterPro" id="IPR050891">
    <property type="entry name" value="TatD-type_Hydrolase"/>
</dbReference>
<accession>A0AA37TAT7</accession>
<dbReference type="PANTHER" id="PTHR10060">
    <property type="entry name" value="TATD FAMILY DEOXYRIBONUCLEASE"/>
    <property type="match status" value="1"/>
</dbReference>
<dbReference type="Pfam" id="PF01026">
    <property type="entry name" value="TatD_DNase"/>
    <property type="match status" value="1"/>
</dbReference>
<dbReference type="Proteomes" id="UP001156870">
    <property type="component" value="Unassembled WGS sequence"/>
</dbReference>
<comment type="similarity">
    <text evidence="1">Belongs to the metallo-dependent hydrolases superfamily. TatD-type hydrolase family.</text>
</comment>
<feature type="binding site" evidence="5">
    <location>
        <position position="159"/>
    </location>
    <ligand>
        <name>a divalent metal cation</name>
        <dbReference type="ChEBI" id="CHEBI:60240"/>
        <label>2</label>
    </ligand>
</feature>
<dbReference type="AlphaFoldDB" id="A0AA37TAT7"/>
<keyword evidence="7" id="KW-1185">Reference proteome</keyword>
<feature type="binding site" evidence="5">
    <location>
        <position position="134"/>
    </location>
    <ligand>
        <name>a divalent metal cation</name>
        <dbReference type="ChEBI" id="CHEBI:60240"/>
        <label>2</label>
    </ligand>
</feature>
<dbReference type="Gene3D" id="3.20.20.140">
    <property type="entry name" value="Metal-dependent hydrolases"/>
    <property type="match status" value="1"/>
</dbReference>
<dbReference type="SUPFAM" id="SSF51556">
    <property type="entry name" value="Metallo-dependent hydrolases"/>
    <property type="match status" value="1"/>
</dbReference>
<dbReference type="FunFam" id="3.20.20.140:FF:000005">
    <property type="entry name" value="TatD family hydrolase"/>
    <property type="match status" value="1"/>
</dbReference>
<evidence type="ECO:0000313" key="7">
    <source>
        <dbReference type="Proteomes" id="UP001156870"/>
    </source>
</evidence>
<feature type="binding site" evidence="5">
    <location>
        <position position="98"/>
    </location>
    <ligand>
        <name>a divalent metal cation</name>
        <dbReference type="ChEBI" id="CHEBI:60240"/>
        <label>1</label>
    </ligand>
</feature>
<proteinExistence type="inferred from homology"/>
<reference evidence="6 7" key="1">
    <citation type="journal article" date="2014" name="Int. J. Syst. Evol. Microbiol.">
        <title>Complete genome sequence of Corynebacterium casei LMG S-19264T (=DSM 44701T), isolated from a smear-ripened cheese.</title>
        <authorList>
            <consortium name="US DOE Joint Genome Institute (JGI-PGF)"/>
            <person name="Walter F."/>
            <person name="Albersmeier A."/>
            <person name="Kalinowski J."/>
            <person name="Ruckert C."/>
        </authorList>
    </citation>
    <scope>NUCLEOTIDE SEQUENCE [LARGE SCALE GENOMIC DNA]</scope>
    <source>
        <strain evidence="6 7">NBRC 110095</strain>
    </source>
</reference>
<dbReference type="InterPro" id="IPR001130">
    <property type="entry name" value="TatD-like"/>
</dbReference>
<dbReference type="GO" id="GO:0016788">
    <property type="term" value="F:hydrolase activity, acting on ester bonds"/>
    <property type="evidence" value="ECO:0007669"/>
    <property type="project" value="InterPro"/>
</dbReference>
<dbReference type="InterPro" id="IPR032466">
    <property type="entry name" value="Metal_Hydrolase"/>
</dbReference>